<reference evidence="4" key="1">
    <citation type="journal article" date="2019" name="Int. J. Syst. Evol. Microbiol.">
        <title>The Global Catalogue of Microorganisms (GCM) 10K type strain sequencing project: providing services to taxonomists for standard genome sequencing and annotation.</title>
        <authorList>
            <consortium name="The Broad Institute Genomics Platform"/>
            <consortium name="The Broad Institute Genome Sequencing Center for Infectious Disease"/>
            <person name="Wu L."/>
            <person name="Ma J."/>
        </authorList>
    </citation>
    <scope>NUCLEOTIDE SEQUENCE [LARGE SCALE GENOMIC DNA]</scope>
    <source>
        <strain evidence="4">JCM 18326</strain>
    </source>
</reference>
<evidence type="ECO:0000256" key="1">
    <source>
        <dbReference type="ARBA" id="ARBA00022801"/>
    </source>
</evidence>
<dbReference type="Gene3D" id="3.40.630.10">
    <property type="entry name" value="Zn peptidases"/>
    <property type="match status" value="1"/>
</dbReference>
<dbReference type="InterPro" id="IPR036264">
    <property type="entry name" value="Bact_exopeptidase_dim_dom"/>
</dbReference>
<gene>
    <name evidence="3" type="ORF">GCM10023331_30760</name>
</gene>
<dbReference type="NCBIfam" id="TIGR01891">
    <property type="entry name" value="amidohydrolases"/>
    <property type="match status" value="1"/>
</dbReference>
<dbReference type="SUPFAM" id="SSF53187">
    <property type="entry name" value="Zn-dependent exopeptidases"/>
    <property type="match status" value="1"/>
</dbReference>
<dbReference type="InterPro" id="IPR002933">
    <property type="entry name" value="Peptidase_M20"/>
</dbReference>
<evidence type="ECO:0000259" key="2">
    <source>
        <dbReference type="Pfam" id="PF07687"/>
    </source>
</evidence>
<dbReference type="PIRSF" id="PIRSF005962">
    <property type="entry name" value="Pept_M20D_amidohydro"/>
    <property type="match status" value="1"/>
</dbReference>
<feature type="domain" description="Peptidase M20 dimerisation" evidence="2">
    <location>
        <begin position="177"/>
        <end position="276"/>
    </location>
</feature>
<dbReference type="PANTHER" id="PTHR11014">
    <property type="entry name" value="PEPTIDASE M20 FAMILY MEMBER"/>
    <property type="match status" value="1"/>
</dbReference>
<name>A0ABP9DHH9_9BACT</name>
<keyword evidence="1" id="KW-0378">Hydrolase</keyword>
<dbReference type="Proteomes" id="UP001500298">
    <property type="component" value="Unassembled WGS sequence"/>
</dbReference>
<dbReference type="Pfam" id="PF01546">
    <property type="entry name" value="Peptidase_M20"/>
    <property type="match status" value="1"/>
</dbReference>
<proteinExistence type="predicted"/>
<evidence type="ECO:0000313" key="4">
    <source>
        <dbReference type="Proteomes" id="UP001500298"/>
    </source>
</evidence>
<dbReference type="InterPro" id="IPR011650">
    <property type="entry name" value="Peptidase_M20_dimer"/>
</dbReference>
<evidence type="ECO:0000313" key="3">
    <source>
        <dbReference type="EMBL" id="GAA4843627.1"/>
    </source>
</evidence>
<dbReference type="Gene3D" id="3.30.70.360">
    <property type="match status" value="1"/>
</dbReference>
<accession>A0ABP9DHH9</accession>
<dbReference type="PANTHER" id="PTHR11014:SF169">
    <property type="entry name" value="CLAN MH, FAMILY M20, PEPTIDASE T-LIKE METALLOPEPTIDASE"/>
    <property type="match status" value="1"/>
</dbReference>
<sequence>MLTTDLTTLRREFHAIAEVSGKEYHTAKKVVEVLQTLNPTEVISPIGGTGVIAVFDSFQEGPTILFRCELDALPIQEINTFAHRSITEGVSHKCGHDGHLTSMLGLAKQLSQTPPKKGKVLLVFQPAEENGEGAKAILEDDKFDTLSPDYVFAFHNLPGYPLNKIIYKPASFTASVKSIIIKLHGKTAHAAEPEHGDNPALALSRILQESLKLANNNPDDEKLTVITPIHINMGELAYGISAGYGELHLTVRTWTEDYLEHISDQIVALSKKIASEENLTPEIAFTQHFQANENHPEAMEHLLSAIKECDLPAAERAYPFKWGEDFGLFTQKYKGAMFGIGSGENCPALHNPDYDYPDEITPVAVRLFHQIALRIAEVYQTA</sequence>
<organism evidence="3 4">
    <name type="scientific">Algivirga pacifica</name>
    <dbReference type="NCBI Taxonomy" id="1162670"/>
    <lineage>
        <taxon>Bacteria</taxon>
        <taxon>Pseudomonadati</taxon>
        <taxon>Bacteroidota</taxon>
        <taxon>Cytophagia</taxon>
        <taxon>Cytophagales</taxon>
        <taxon>Flammeovirgaceae</taxon>
        <taxon>Algivirga</taxon>
    </lineage>
</organism>
<protein>
    <submittedName>
        <fullName evidence="3">Amidohydrolase</fullName>
    </submittedName>
</protein>
<dbReference type="RefSeq" id="WP_345373363.1">
    <property type="nucleotide sequence ID" value="NZ_BAABJX010000048.1"/>
</dbReference>
<keyword evidence="4" id="KW-1185">Reference proteome</keyword>
<dbReference type="InterPro" id="IPR017439">
    <property type="entry name" value="Amidohydrolase"/>
</dbReference>
<dbReference type="Pfam" id="PF07687">
    <property type="entry name" value="M20_dimer"/>
    <property type="match status" value="1"/>
</dbReference>
<dbReference type="SUPFAM" id="SSF55031">
    <property type="entry name" value="Bacterial exopeptidase dimerisation domain"/>
    <property type="match status" value="1"/>
</dbReference>
<comment type="caution">
    <text evidence="3">The sequence shown here is derived from an EMBL/GenBank/DDBJ whole genome shotgun (WGS) entry which is preliminary data.</text>
</comment>
<dbReference type="EMBL" id="BAABJX010000048">
    <property type="protein sequence ID" value="GAA4843627.1"/>
    <property type="molecule type" value="Genomic_DNA"/>
</dbReference>